<dbReference type="GO" id="GO:0000967">
    <property type="term" value="P:rRNA 5'-end processing"/>
    <property type="evidence" value="ECO:0007669"/>
    <property type="project" value="UniProtKB-UniRule"/>
</dbReference>
<dbReference type="GO" id="GO:0016788">
    <property type="term" value="F:hydrolase activity, acting on ester bonds"/>
    <property type="evidence" value="ECO:0007669"/>
    <property type="project" value="UniProtKB-UniRule"/>
</dbReference>
<comment type="catalytic activity">
    <reaction evidence="11">
        <text>cytidine(1402) in 16S rRNA + S-adenosyl-L-methionine = N(4)-methylcytidine(1402) in 16S rRNA + S-adenosyl-L-homocysteine + H(+)</text>
        <dbReference type="Rhea" id="RHEA:42928"/>
        <dbReference type="Rhea" id="RHEA-COMP:10286"/>
        <dbReference type="Rhea" id="RHEA-COMP:10287"/>
        <dbReference type="ChEBI" id="CHEBI:15378"/>
        <dbReference type="ChEBI" id="CHEBI:57856"/>
        <dbReference type="ChEBI" id="CHEBI:59789"/>
        <dbReference type="ChEBI" id="CHEBI:74506"/>
        <dbReference type="ChEBI" id="CHEBI:82748"/>
        <dbReference type="EC" id="2.1.1.199"/>
    </reaction>
</comment>
<evidence type="ECO:0000313" key="13">
    <source>
        <dbReference type="EMBL" id="RDU73720.1"/>
    </source>
</evidence>
<keyword evidence="7 11" id="KW-0949">S-adenosyl-L-methionine</keyword>
<comment type="function">
    <text evidence="11">Specifically methylates the N4 position of cytidine in position 1402 (C1402) of 16S rRNA.</text>
</comment>
<accession>A0A3D8J8V4</accession>
<dbReference type="EMBL" id="NXLW01000001">
    <property type="protein sequence ID" value="RDU73720.1"/>
    <property type="molecule type" value="Genomic_DNA"/>
</dbReference>
<evidence type="ECO:0000256" key="5">
    <source>
        <dbReference type="ARBA" id="ARBA00022603"/>
    </source>
</evidence>
<dbReference type="AlphaFoldDB" id="A0A3D8J8V4"/>
<evidence type="ECO:0000256" key="1">
    <source>
        <dbReference type="ARBA" id="ARBA00010396"/>
    </source>
</evidence>
<keyword evidence="2 10" id="KW-0963">Cytoplasm</keyword>
<gene>
    <name evidence="11" type="primary">rsmH</name>
    <name evidence="13" type="ORF">CQA66_00610</name>
</gene>
<comment type="similarity">
    <text evidence="10">Belongs to the YqgF HJR family.</text>
</comment>
<dbReference type="Gene3D" id="3.40.50.150">
    <property type="entry name" value="Vaccinia Virus protein VP39"/>
    <property type="match status" value="1"/>
</dbReference>
<keyword evidence="3 10" id="KW-0690">Ribosome biogenesis</keyword>
<evidence type="ECO:0000256" key="9">
    <source>
        <dbReference type="ARBA" id="ARBA00022801"/>
    </source>
</evidence>
<evidence type="ECO:0000256" key="4">
    <source>
        <dbReference type="ARBA" id="ARBA00022552"/>
    </source>
</evidence>
<sequence>MLMVFGLDFGTKRIGVAKLVGEIALPLPPIIRTNKHQASKELARILQEHSIHQKNEKEILLVVGLPNTDSTLSDSSHITKNQVLRFLNLIEFNGKIVFVNESNSSKEAQERLQHRGYKARRQARKNGQIDSLSACIILERYRDSLLNKTQVTQEIAHFPSTQEQPINLSLSSISQDNPLDSTQFEVHVPVLLQEVLHTFDSVFSEMQLSYPSKIANDNLSLSSCNAQHSFVDSMQSNINKQTIQQFIADSTSCIIDCTLGFGGMSSALLSRYQDISIIGIDRDSEAINANQSLQETFPNRIYLHQGDFASALPEILEICDLYPNKFKGILADIGVSSHQFDCTNRGFNFQATELDMRMDTTQSLHAAQILHSYSGYDLERIFRDYGEIASYKKLASLIVSARQKGRITGEVLQNIALKLSCKKRIHPATLIYQALRIEVNDELGQLAKLLESCSKIRKAIVCLISFHSLEDRMIKESMKKWAKSCICAEDSMKCECGNNHAKGVILYKKPLVASHEEIRNNPRSRSAKLRAFYFF</sequence>
<dbReference type="NCBIfam" id="TIGR00006">
    <property type="entry name" value="16S rRNA (cytosine(1402)-N(4))-methyltransferase RsmH"/>
    <property type="match status" value="1"/>
</dbReference>
<dbReference type="HAMAP" id="MF_00651">
    <property type="entry name" value="Nuclease_YqgF"/>
    <property type="match status" value="1"/>
</dbReference>
<dbReference type="InterPro" id="IPR002903">
    <property type="entry name" value="RsmH"/>
</dbReference>
<dbReference type="InterPro" id="IPR037027">
    <property type="entry name" value="YqgF/RNaseH-like_dom_sf"/>
</dbReference>
<dbReference type="EC" id="2.1.1.199" evidence="11"/>
<dbReference type="Pfam" id="PF03652">
    <property type="entry name" value="RuvX"/>
    <property type="match status" value="1"/>
</dbReference>
<dbReference type="PANTHER" id="PTHR11265">
    <property type="entry name" value="S-ADENOSYL-METHYLTRANSFERASE MRAW"/>
    <property type="match status" value="1"/>
</dbReference>
<keyword evidence="8 10" id="KW-0540">Nuclease</keyword>
<evidence type="ECO:0000256" key="2">
    <source>
        <dbReference type="ARBA" id="ARBA00022490"/>
    </source>
</evidence>
<comment type="function">
    <text evidence="10">Could be a nuclease involved in processing of the 5'-end of pre-16S rRNA.</text>
</comment>
<dbReference type="GO" id="GO:0004518">
    <property type="term" value="F:nuclease activity"/>
    <property type="evidence" value="ECO:0007669"/>
    <property type="project" value="UniProtKB-KW"/>
</dbReference>
<dbReference type="Gene3D" id="1.10.150.170">
    <property type="entry name" value="Putative methyltransferase TM0872, insert domain"/>
    <property type="match status" value="1"/>
</dbReference>
<comment type="subcellular location">
    <subcellularLocation>
        <location evidence="10">Cytoplasm</location>
    </subcellularLocation>
</comment>
<dbReference type="SUPFAM" id="SSF81799">
    <property type="entry name" value="Putative methyltransferase TM0872, insert domain"/>
    <property type="match status" value="1"/>
</dbReference>
<dbReference type="Pfam" id="PF01795">
    <property type="entry name" value="Methyltransf_5"/>
    <property type="match status" value="1"/>
</dbReference>
<name>A0A3D8J8V4_9HELI</name>
<dbReference type="SUPFAM" id="SSF53098">
    <property type="entry name" value="Ribonuclease H-like"/>
    <property type="match status" value="1"/>
</dbReference>
<dbReference type="InterPro" id="IPR029063">
    <property type="entry name" value="SAM-dependent_MTases_sf"/>
</dbReference>
<proteinExistence type="inferred from homology"/>
<dbReference type="PANTHER" id="PTHR11265:SF0">
    <property type="entry name" value="12S RRNA N4-METHYLCYTIDINE METHYLTRANSFERASE"/>
    <property type="match status" value="1"/>
</dbReference>
<evidence type="ECO:0000259" key="12">
    <source>
        <dbReference type="SMART" id="SM00732"/>
    </source>
</evidence>
<dbReference type="CDD" id="cd16964">
    <property type="entry name" value="YqgF"/>
    <property type="match status" value="1"/>
</dbReference>
<dbReference type="NCBIfam" id="TIGR00250">
    <property type="entry name" value="RNAse_H_YqgF"/>
    <property type="match status" value="1"/>
</dbReference>
<dbReference type="SMART" id="SM00732">
    <property type="entry name" value="YqgFc"/>
    <property type="match status" value="1"/>
</dbReference>
<dbReference type="Proteomes" id="UP000256424">
    <property type="component" value="Unassembled WGS sequence"/>
</dbReference>
<evidence type="ECO:0000313" key="14">
    <source>
        <dbReference type="Proteomes" id="UP000256424"/>
    </source>
</evidence>
<keyword evidence="5 11" id="KW-0489">Methyltransferase</keyword>
<keyword evidence="9 10" id="KW-0378">Hydrolase</keyword>
<dbReference type="EC" id="3.1.-.-" evidence="10"/>
<keyword evidence="14" id="KW-1185">Reference proteome</keyword>
<dbReference type="GO" id="GO:0005737">
    <property type="term" value="C:cytoplasm"/>
    <property type="evidence" value="ECO:0007669"/>
    <property type="project" value="UniProtKB-SubCell"/>
</dbReference>
<evidence type="ECO:0000256" key="7">
    <source>
        <dbReference type="ARBA" id="ARBA00022691"/>
    </source>
</evidence>
<feature type="binding site" evidence="11">
    <location>
        <position position="281"/>
    </location>
    <ligand>
        <name>S-adenosyl-L-methionine</name>
        <dbReference type="ChEBI" id="CHEBI:59789"/>
    </ligand>
</feature>
<reference evidence="13 14" key="1">
    <citation type="submission" date="2018-04" db="EMBL/GenBank/DDBJ databases">
        <title>Novel Campyloabacter and Helicobacter Species and Strains.</title>
        <authorList>
            <person name="Mannion A.J."/>
            <person name="Shen Z."/>
            <person name="Fox J.G."/>
        </authorList>
    </citation>
    <scope>NUCLEOTIDE SEQUENCE [LARGE SCALE GENOMIC DNA]</scope>
    <source>
        <strain evidence="13 14">MIT 97-5075</strain>
    </source>
</reference>
<protein>
    <recommendedName>
        <fullName evidence="10 11">Multifunctional fusion protein</fullName>
    </recommendedName>
    <domain>
        <recommendedName>
            <fullName evidence="11">Ribosomal RNA small subunit methyltransferase H</fullName>
            <ecNumber evidence="11">2.1.1.199</ecNumber>
        </recommendedName>
        <alternativeName>
            <fullName evidence="11">16S rRNA m(4)C1402 methyltransferase</fullName>
        </alternativeName>
        <alternativeName>
            <fullName evidence="11">rRNA (cytosine-N(4)-)-methyltransferase RsmH</fullName>
        </alternativeName>
    </domain>
    <domain>
        <recommendedName>
            <fullName evidence="10">Putative pre-16S rRNA nuclease</fullName>
            <ecNumber evidence="10">3.1.-.-</ecNumber>
        </recommendedName>
    </domain>
</protein>
<dbReference type="Gene3D" id="3.30.420.140">
    <property type="entry name" value="YqgF/RNase H-like domain"/>
    <property type="match status" value="1"/>
</dbReference>
<dbReference type="InterPro" id="IPR023397">
    <property type="entry name" value="SAM-dep_MeTrfase_MraW_recog"/>
</dbReference>
<evidence type="ECO:0000256" key="11">
    <source>
        <dbReference type="HAMAP-Rule" id="MF_01007"/>
    </source>
</evidence>
<dbReference type="HAMAP" id="MF_01007">
    <property type="entry name" value="16SrRNA_methyltr_H"/>
    <property type="match status" value="1"/>
</dbReference>
<comment type="caution">
    <text evidence="13">The sequence shown here is derived from an EMBL/GenBank/DDBJ whole genome shotgun (WGS) entry which is preliminary data.</text>
</comment>
<keyword evidence="4 11" id="KW-0698">rRNA processing</keyword>
<evidence type="ECO:0000256" key="10">
    <source>
        <dbReference type="HAMAP-Rule" id="MF_00651"/>
    </source>
</evidence>
<dbReference type="InterPro" id="IPR012337">
    <property type="entry name" value="RNaseH-like_sf"/>
</dbReference>
<evidence type="ECO:0000256" key="8">
    <source>
        <dbReference type="ARBA" id="ARBA00022722"/>
    </source>
</evidence>
<feature type="binding site" evidence="11">
    <location>
        <position position="308"/>
    </location>
    <ligand>
        <name>S-adenosyl-L-methionine</name>
        <dbReference type="ChEBI" id="CHEBI:59789"/>
    </ligand>
</feature>
<evidence type="ECO:0000256" key="6">
    <source>
        <dbReference type="ARBA" id="ARBA00022679"/>
    </source>
</evidence>
<dbReference type="SUPFAM" id="SSF53335">
    <property type="entry name" value="S-adenosyl-L-methionine-dependent methyltransferases"/>
    <property type="match status" value="1"/>
</dbReference>
<comment type="similarity">
    <text evidence="1 11">Belongs to the methyltransferase superfamily. RsmH family.</text>
</comment>
<feature type="binding site" evidence="11">
    <location>
        <position position="332"/>
    </location>
    <ligand>
        <name>S-adenosyl-L-methionine</name>
        <dbReference type="ChEBI" id="CHEBI:59789"/>
    </ligand>
</feature>
<dbReference type="InterPro" id="IPR006641">
    <property type="entry name" value="YqgF/RNaseH-like_dom"/>
</dbReference>
<dbReference type="InterPro" id="IPR005227">
    <property type="entry name" value="YqgF"/>
</dbReference>
<dbReference type="GO" id="GO:0071424">
    <property type="term" value="F:rRNA (cytosine-N4-)-methyltransferase activity"/>
    <property type="evidence" value="ECO:0007669"/>
    <property type="project" value="UniProtKB-UniRule"/>
</dbReference>
<organism evidence="13 14">
    <name type="scientific">Helicobacter aurati</name>
    <dbReference type="NCBI Taxonomy" id="137778"/>
    <lineage>
        <taxon>Bacteria</taxon>
        <taxon>Pseudomonadati</taxon>
        <taxon>Campylobacterota</taxon>
        <taxon>Epsilonproteobacteria</taxon>
        <taxon>Campylobacterales</taxon>
        <taxon>Helicobacteraceae</taxon>
        <taxon>Helicobacter</taxon>
    </lineage>
</organism>
<feature type="binding site" evidence="11">
    <location>
        <position position="339"/>
    </location>
    <ligand>
        <name>S-adenosyl-L-methionine</name>
        <dbReference type="ChEBI" id="CHEBI:59789"/>
    </ligand>
</feature>
<comment type="caution">
    <text evidence="11">Lacks conserved residue(s) required for the propagation of feature annotation.</text>
</comment>
<dbReference type="GO" id="GO:0070475">
    <property type="term" value="P:rRNA base methylation"/>
    <property type="evidence" value="ECO:0007669"/>
    <property type="project" value="UniProtKB-UniRule"/>
</dbReference>
<feature type="domain" description="YqgF/RNase H-like" evidence="12">
    <location>
        <begin position="2"/>
        <end position="108"/>
    </location>
</feature>
<keyword evidence="6 11" id="KW-0808">Transferase</keyword>
<evidence type="ECO:0000256" key="3">
    <source>
        <dbReference type="ARBA" id="ARBA00022517"/>
    </source>
</evidence>